<reference evidence="1 2" key="1">
    <citation type="journal article" date="2019" name="Commun. Biol.">
        <title>The bagworm genome reveals a unique fibroin gene that provides high tensile strength.</title>
        <authorList>
            <person name="Kono N."/>
            <person name="Nakamura H."/>
            <person name="Ohtoshi R."/>
            <person name="Tomita M."/>
            <person name="Numata K."/>
            <person name="Arakawa K."/>
        </authorList>
    </citation>
    <scope>NUCLEOTIDE SEQUENCE [LARGE SCALE GENOMIC DNA]</scope>
</reference>
<gene>
    <name evidence="1" type="ORF">EVAR_56860_1</name>
</gene>
<protein>
    <submittedName>
        <fullName evidence="1">Uncharacterized protein</fullName>
    </submittedName>
</protein>
<evidence type="ECO:0000313" key="1">
    <source>
        <dbReference type="EMBL" id="GBP79804.1"/>
    </source>
</evidence>
<evidence type="ECO:0000313" key="2">
    <source>
        <dbReference type="Proteomes" id="UP000299102"/>
    </source>
</evidence>
<sequence length="97" mass="10935">MCVYAVVDIWLQNRRGPTRPVRYCTLTECSRKVAPFAVVYHPGSESSGGLISFPTDTLFLLKSSGSPLPPLSNILFLHKRRQRTSDFSRIADVHGQW</sequence>
<comment type="caution">
    <text evidence="1">The sequence shown here is derived from an EMBL/GenBank/DDBJ whole genome shotgun (WGS) entry which is preliminary data.</text>
</comment>
<organism evidence="1 2">
    <name type="scientific">Eumeta variegata</name>
    <name type="common">Bagworm moth</name>
    <name type="synonym">Eumeta japonica</name>
    <dbReference type="NCBI Taxonomy" id="151549"/>
    <lineage>
        <taxon>Eukaryota</taxon>
        <taxon>Metazoa</taxon>
        <taxon>Ecdysozoa</taxon>
        <taxon>Arthropoda</taxon>
        <taxon>Hexapoda</taxon>
        <taxon>Insecta</taxon>
        <taxon>Pterygota</taxon>
        <taxon>Neoptera</taxon>
        <taxon>Endopterygota</taxon>
        <taxon>Lepidoptera</taxon>
        <taxon>Glossata</taxon>
        <taxon>Ditrysia</taxon>
        <taxon>Tineoidea</taxon>
        <taxon>Psychidae</taxon>
        <taxon>Oiketicinae</taxon>
        <taxon>Eumeta</taxon>
    </lineage>
</organism>
<keyword evidence="2" id="KW-1185">Reference proteome</keyword>
<accession>A0A4C1YYD5</accession>
<dbReference type="AlphaFoldDB" id="A0A4C1YYD5"/>
<name>A0A4C1YYD5_EUMVA</name>
<dbReference type="Proteomes" id="UP000299102">
    <property type="component" value="Unassembled WGS sequence"/>
</dbReference>
<dbReference type="EMBL" id="BGZK01001431">
    <property type="protein sequence ID" value="GBP79804.1"/>
    <property type="molecule type" value="Genomic_DNA"/>
</dbReference>
<proteinExistence type="predicted"/>